<evidence type="ECO:0000259" key="5">
    <source>
        <dbReference type="Pfam" id="PF00188"/>
    </source>
</evidence>
<dbReference type="InterPro" id="IPR035940">
    <property type="entry name" value="CAP_sf"/>
</dbReference>
<evidence type="ECO:0000313" key="6">
    <source>
        <dbReference type="EMBL" id="AGX44699.1"/>
    </source>
</evidence>
<dbReference type="OrthoDB" id="9783944at2"/>
<name>U5MV68_CLOSA</name>
<proteinExistence type="predicted"/>
<dbReference type="InterPro" id="IPR014044">
    <property type="entry name" value="CAP_dom"/>
</dbReference>
<dbReference type="SUPFAM" id="SSF69360">
    <property type="entry name" value="Cell wall binding repeat"/>
    <property type="match status" value="1"/>
</dbReference>
<feature type="region of interest" description="Disordered" evidence="3">
    <location>
        <begin position="151"/>
        <end position="232"/>
    </location>
</feature>
<feature type="domain" description="SCP" evidence="5">
    <location>
        <begin position="255"/>
        <end position="367"/>
    </location>
</feature>
<dbReference type="PROSITE" id="PS51170">
    <property type="entry name" value="CW"/>
    <property type="match status" value="1"/>
</dbReference>
<feature type="chain" id="PRO_5009976463" evidence="4">
    <location>
        <begin position="30"/>
        <end position="372"/>
    </location>
</feature>
<dbReference type="HOGENOM" id="CLU_828205_0_0_9"/>
<dbReference type="PANTHER" id="PTHR31157:SF1">
    <property type="entry name" value="SCP DOMAIN-CONTAINING PROTEIN"/>
    <property type="match status" value="1"/>
</dbReference>
<feature type="signal peptide" evidence="4">
    <location>
        <begin position="1"/>
        <end position="29"/>
    </location>
</feature>
<evidence type="ECO:0000256" key="3">
    <source>
        <dbReference type="SAM" id="MobiDB-lite"/>
    </source>
</evidence>
<dbReference type="Pfam" id="PF00188">
    <property type="entry name" value="CAP"/>
    <property type="match status" value="1"/>
</dbReference>
<dbReference type="KEGG" id="csb:CLSA_c37380"/>
<feature type="compositionally biased region" description="Low complexity" evidence="3">
    <location>
        <begin position="165"/>
        <end position="229"/>
    </location>
</feature>
<dbReference type="Pfam" id="PF01473">
    <property type="entry name" value="Choline_bind_1"/>
    <property type="match status" value="1"/>
</dbReference>
<keyword evidence="7" id="KW-1185">Reference proteome</keyword>
<accession>U5MV68</accession>
<dbReference type="eggNOG" id="COG2340">
    <property type="taxonomic scope" value="Bacteria"/>
</dbReference>
<dbReference type="eggNOG" id="COG5263">
    <property type="taxonomic scope" value="Bacteria"/>
</dbReference>
<reference evidence="6 7" key="1">
    <citation type="journal article" date="2013" name="Genome Announc.">
        <title>Complete Genome Sequence of the Solvent Producer Clostridium saccharobutylicum NCP262 (DSM 13864).</title>
        <authorList>
            <person name="Poehlein A."/>
            <person name="Hartwich K."/>
            <person name="Krabben P."/>
            <person name="Ehrenreich A."/>
            <person name="Liebl W."/>
            <person name="Durre P."/>
            <person name="Gottschalk G."/>
            <person name="Daniel R."/>
        </authorList>
    </citation>
    <scope>NUCLEOTIDE SEQUENCE [LARGE SCALE GENOMIC DNA]</scope>
    <source>
        <strain evidence="6">DSM 13864</strain>
    </source>
</reference>
<evidence type="ECO:0000256" key="4">
    <source>
        <dbReference type="SAM" id="SignalP"/>
    </source>
</evidence>
<dbReference type="Gene3D" id="2.10.270.10">
    <property type="entry name" value="Cholin Binding"/>
    <property type="match status" value="1"/>
</dbReference>
<gene>
    <name evidence="6" type="ORF">CLSA_c37380</name>
</gene>
<evidence type="ECO:0000256" key="2">
    <source>
        <dbReference type="PROSITE-ProRule" id="PRU00591"/>
    </source>
</evidence>
<feature type="repeat" description="Cell wall-binding" evidence="2">
    <location>
        <begin position="69"/>
        <end position="88"/>
    </location>
</feature>
<evidence type="ECO:0000313" key="7">
    <source>
        <dbReference type="Proteomes" id="UP000017118"/>
    </source>
</evidence>
<dbReference type="AlphaFoldDB" id="U5MV68"/>
<protein>
    <submittedName>
        <fullName evidence="6">SCP-like extracellular</fullName>
    </submittedName>
</protein>
<feature type="compositionally biased region" description="Polar residues" evidence="3">
    <location>
        <begin position="151"/>
        <end position="164"/>
    </location>
</feature>
<dbReference type="InterPro" id="IPR018337">
    <property type="entry name" value="Cell_wall/Cho-bd_repeat"/>
</dbReference>
<dbReference type="PATRIC" id="fig|1345695.10.peg.840"/>
<dbReference type="CDD" id="cd05379">
    <property type="entry name" value="CAP_bacterial"/>
    <property type="match status" value="1"/>
</dbReference>
<keyword evidence="1" id="KW-0677">Repeat</keyword>
<organism evidence="6 7">
    <name type="scientific">Clostridium saccharobutylicum DSM 13864</name>
    <dbReference type="NCBI Taxonomy" id="1345695"/>
    <lineage>
        <taxon>Bacteria</taxon>
        <taxon>Bacillati</taxon>
        <taxon>Bacillota</taxon>
        <taxon>Clostridia</taxon>
        <taxon>Eubacteriales</taxon>
        <taxon>Clostridiaceae</taxon>
        <taxon>Clostridium</taxon>
    </lineage>
</organism>
<dbReference type="EMBL" id="CP006721">
    <property type="protein sequence ID" value="AGX44699.1"/>
    <property type="molecule type" value="Genomic_DNA"/>
</dbReference>
<evidence type="ECO:0000256" key="1">
    <source>
        <dbReference type="ARBA" id="ARBA00022737"/>
    </source>
</evidence>
<dbReference type="Proteomes" id="UP000017118">
    <property type="component" value="Chromosome"/>
</dbReference>
<dbReference type="PANTHER" id="PTHR31157">
    <property type="entry name" value="SCP DOMAIN-CONTAINING PROTEIN"/>
    <property type="match status" value="1"/>
</dbReference>
<dbReference type="RefSeq" id="WP_022748526.1">
    <property type="nucleotide sequence ID" value="NC_022571.1"/>
</dbReference>
<dbReference type="GeneID" id="55476046"/>
<keyword evidence="4" id="KW-0732">Signal</keyword>
<dbReference type="Gene3D" id="3.40.33.10">
    <property type="entry name" value="CAP"/>
    <property type="match status" value="1"/>
</dbReference>
<dbReference type="SUPFAM" id="SSF55797">
    <property type="entry name" value="PR-1-like"/>
    <property type="match status" value="1"/>
</dbReference>
<sequence length="372" mass="39887">MKKAFLKKIVTAVVVAATMTTLTPLGVSAASNTSTNSNYYNLISNTISKAGWTFNNGTWSYGDTTGNAKTGWVKDNGNWYYLDNNGAMQTGVINVNGKTYCLNNSGAMQTGKVIVNNATYKVSSNGQVIGTNAPTPDVIFDSNNTAVKVNNQTSTVTSGNKTIDSNNQTTTTSGSNSNTATTTSTGNVNTTTTANTTKNTTGTSTTSNTTSTKTTNTGTTNNANTDSTSVDVQGLPQLPKTYSISVQTSGEQQILDLMNQKRVEAGLKPLTLDNTLIKVARYKSDHMIQYNYFSHTTPEGTNWADWLKTLGYSYTTSGENIAYNTSDAVELFNQWWNSPGHKANMMNPSFTKVGIGVVYGNGKYMGTQDFSN</sequence>